<dbReference type="RefSeq" id="WP_092936079.1">
    <property type="nucleotide sequence ID" value="NZ_FMZP01000035.1"/>
</dbReference>
<dbReference type="InterPro" id="IPR001209">
    <property type="entry name" value="Ribosomal_uS14"/>
</dbReference>
<evidence type="ECO:0000313" key="10">
    <source>
        <dbReference type="Proteomes" id="UP000324021"/>
    </source>
</evidence>
<feature type="region of interest" description="Disordered" evidence="6">
    <location>
        <begin position="1"/>
        <end position="30"/>
    </location>
</feature>
<proteinExistence type="inferred from homology"/>
<dbReference type="PANTHER" id="PTHR12010">
    <property type="entry name" value="40S RIBOSOMAL PROTEIN S29"/>
    <property type="match status" value="1"/>
</dbReference>
<reference evidence="9 10" key="2">
    <citation type="submission" date="2016-10" db="EMBL/GenBank/DDBJ databases">
        <authorList>
            <person name="Varghese N."/>
            <person name="Submissions S."/>
        </authorList>
    </citation>
    <scope>NUCLEOTIDE SEQUENCE [LARGE SCALE GENOMIC DNA]</scope>
    <source>
        <strain evidence="7 10">CDM_1</strain>
        <strain evidence="9">CDM_6</strain>
    </source>
</reference>
<evidence type="ECO:0000256" key="3">
    <source>
        <dbReference type="ARBA" id="ARBA00022980"/>
    </source>
</evidence>
<protein>
    <recommendedName>
        <fullName evidence="5">Small ribosomal subunit protein uS14</fullName>
    </recommendedName>
</protein>
<dbReference type="EMBL" id="FMZP01000035">
    <property type="protein sequence ID" value="SDD62999.1"/>
    <property type="molecule type" value="Genomic_DNA"/>
</dbReference>
<dbReference type="InterPro" id="IPR039744">
    <property type="entry name" value="RIbosomal_uS14_euk_arc"/>
</dbReference>
<dbReference type="Proteomes" id="UP000199320">
    <property type="component" value="Unassembled WGS sequence"/>
</dbReference>
<keyword evidence="9" id="KW-1185">Reference proteome</keyword>
<comment type="subunit">
    <text evidence="5">Part of the 30S ribosomal subunit.</text>
</comment>
<dbReference type="PANTHER" id="PTHR12010:SF2">
    <property type="entry name" value="40S RIBOSOMAL PROTEIN S29"/>
    <property type="match status" value="1"/>
</dbReference>
<dbReference type="GO" id="GO:0002181">
    <property type="term" value="P:cytoplasmic translation"/>
    <property type="evidence" value="ECO:0007669"/>
    <property type="project" value="TreeGrafter"/>
</dbReference>
<organism evidence="8 9">
    <name type="scientific">Natrinema hispanicum</name>
    <dbReference type="NCBI Taxonomy" id="392421"/>
    <lineage>
        <taxon>Archaea</taxon>
        <taxon>Methanobacteriati</taxon>
        <taxon>Methanobacteriota</taxon>
        <taxon>Stenosarchaea group</taxon>
        <taxon>Halobacteria</taxon>
        <taxon>Halobacteriales</taxon>
        <taxon>Natrialbaceae</taxon>
        <taxon>Natrinema</taxon>
    </lineage>
</organism>
<dbReference type="Proteomes" id="UP000324021">
    <property type="component" value="Unassembled WGS sequence"/>
</dbReference>
<dbReference type="OrthoDB" id="5615at2157"/>
<comment type="caution">
    <text evidence="5">Lacks conserved residue(s) required for the propagation of feature annotation.</text>
</comment>
<evidence type="ECO:0000256" key="6">
    <source>
        <dbReference type="SAM" id="MobiDB-lite"/>
    </source>
</evidence>
<evidence type="ECO:0000313" key="8">
    <source>
        <dbReference type="EMBL" id="SEU13504.1"/>
    </source>
</evidence>
<evidence type="ECO:0000256" key="2">
    <source>
        <dbReference type="ARBA" id="ARBA00022884"/>
    </source>
</evidence>
<evidence type="ECO:0000256" key="4">
    <source>
        <dbReference type="ARBA" id="ARBA00023274"/>
    </source>
</evidence>
<dbReference type="InterPro" id="IPR023676">
    <property type="entry name" value="Ribosomal_uS14_arc"/>
</dbReference>
<dbReference type="GO" id="GO:0008270">
    <property type="term" value="F:zinc ion binding"/>
    <property type="evidence" value="ECO:0007669"/>
    <property type="project" value="InterPro"/>
</dbReference>
<gene>
    <name evidence="5" type="primary">rps14</name>
    <name evidence="8" type="ORF">SAMN04488694_1597</name>
    <name evidence="7" type="ORF">SAMN05192552_103527</name>
</gene>
<dbReference type="GO" id="GO:0003735">
    <property type="term" value="F:structural constituent of ribosome"/>
    <property type="evidence" value="ECO:0007669"/>
    <property type="project" value="InterPro"/>
</dbReference>
<keyword evidence="1 5" id="KW-0699">rRNA-binding</keyword>
<name>A0A1I0JTV1_9EURY</name>
<dbReference type="GO" id="GO:0019843">
    <property type="term" value="F:rRNA binding"/>
    <property type="evidence" value="ECO:0007669"/>
    <property type="project" value="UniProtKB-UniRule"/>
</dbReference>
<comment type="similarity">
    <text evidence="5">Belongs to the universal ribosomal protein uS14 family. Zinc-binding uS14 subfamily.</text>
</comment>
<dbReference type="Pfam" id="PF00253">
    <property type="entry name" value="Ribosomal_S14"/>
    <property type="match status" value="1"/>
</dbReference>
<dbReference type="Gene3D" id="4.10.830.10">
    <property type="entry name" value="30s Ribosomal Protein S14, Chain N"/>
    <property type="match status" value="1"/>
</dbReference>
<keyword evidence="2 5" id="KW-0694">RNA-binding</keyword>
<accession>A0A1I0JTV1</accession>
<dbReference type="GO" id="GO:0022627">
    <property type="term" value="C:cytosolic small ribosomal subunit"/>
    <property type="evidence" value="ECO:0007669"/>
    <property type="project" value="TreeGrafter"/>
</dbReference>
<dbReference type="STRING" id="392421.SAMN04488694_1597"/>
<dbReference type="NCBIfam" id="NF004424">
    <property type="entry name" value="PRK05766.1"/>
    <property type="match status" value="1"/>
</dbReference>
<sequence length="65" mass="7338">MTNGSSIDSKSEANDSIGANSGRTGNQRVCRDTGREQGLIGKYDIWLCRQSFREMARDMGFRKYD</sequence>
<evidence type="ECO:0000256" key="1">
    <source>
        <dbReference type="ARBA" id="ARBA00022730"/>
    </source>
</evidence>
<comment type="function">
    <text evidence="5">Binds 16S rRNA, required for the assembly of 30S particles.</text>
</comment>
<feature type="compositionally biased region" description="Polar residues" evidence="6">
    <location>
        <begin position="17"/>
        <end position="27"/>
    </location>
</feature>
<keyword evidence="4 5" id="KW-0687">Ribonucleoprotein</keyword>
<dbReference type="HAMAP" id="MF_01364_A">
    <property type="entry name" value="Ribosomal_uS14_2_A"/>
    <property type="match status" value="1"/>
</dbReference>
<dbReference type="InterPro" id="IPR043140">
    <property type="entry name" value="Ribosomal_uS14_sf"/>
</dbReference>
<dbReference type="EMBL" id="FOIC01000059">
    <property type="protein sequence ID" value="SEU13504.1"/>
    <property type="molecule type" value="Genomic_DNA"/>
</dbReference>
<dbReference type="AlphaFoldDB" id="A0A1I0JTV1"/>
<keyword evidence="3 5" id="KW-0689">Ribosomal protein</keyword>
<evidence type="ECO:0000313" key="9">
    <source>
        <dbReference type="Proteomes" id="UP000199320"/>
    </source>
</evidence>
<reference evidence="8" key="1">
    <citation type="submission" date="2016-10" db="EMBL/GenBank/DDBJ databases">
        <authorList>
            <person name="de Groot N.N."/>
        </authorList>
    </citation>
    <scope>NUCLEOTIDE SEQUENCE [LARGE SCALE GENOMIC DNA]</scope>
    <source>
        <strain evidence="8">CDM_6</strain>
    </source>
</reference>
<evidence type="ECO:0000256" key="5">
    <source>
        <dbReference type="HAMAP-Rule" id="MF_01364"/>
    </source>
</evidence>
<evidence type="ECO:0000313" key="7">
    <source>
        <dbReference type="EMBL" id="SDD62999.1"/>
    </source>
</evidence>